<dbReference type="InterPro" id="IPR012340">
    <property type="entry name" value="NA-bd_OB-fold"/>
</dbReference>
<dbReference type="InterPro" id="IPR003029">
    <property type="entry name" value="S1_domain"/>
</dbReference>
<dbReference type="CDD" id="cd05692">
    <property type="entry name" value="S1_RPS1_repeat_hs4"/>
    <property type="match status" value="1"/>
</dbReference>
<feature type="compositionally biased region" description="Basic and acidic residues" evidence="1">
    <location>
        <begin position="108"/>
        <end position="123"/>
    </location>
</feature>
<evidence type="ECO:0000256" key="1">
    <source>
        <dbReference type="SAM" id="MobiDB-lite"/>
    </source>
</evidence>
<feature type="region of interest" description="Disordered" evidence="1">
    <location>
        <begin position="73"/>
        <end position="123"/>
    </location>
</feature>
<dbReference type="GO" id="GO:0006412">
    <property type="term" value="P:translation"/>
    <property type="evidence" value="ECO:0007669"/>
    <property type="project" value="TreeGrafter"/>
</dbReference>
<accession>A0A7I8DEA1</accession>
<dbReference type="GO" id="GO:0005737">
    <property type="term" value="C:cytoplasm"/>
    <property type="evidence" value="ECO:0007669"/>
    <property type="project" value="UniProtKB-ARBA"/>
</dbReference>
<feature type="domain" description="S1 motif" evidence="2">
    <location>
        <begin position="9"/>
        <end position="78"/>
    </location>
</feature>
<gene>
    <name evidence="3" type="primary">yugI</name>
    <name evidence="3" type="ORF">skT53_18450</name>
</gene>
<dbReference type="NCBIfam" id="NF040579">
    <property type="entry name" value="S1_dom_CvfD"/>
    <property type="match status" value="1"/>
</dbReference>
<dbReference type="Proteomes" id="UP000593802">
    <property type="component" value="Chromosome"/>
</dbReference>
<dbReference type="RefSeq" id="WP_200756298.1">
    <property type="nucleotide sequence ID" value="NZ_AP023366.1"/>
</dbReference>
<dbReference type="Gene3D" id="2.40.50.140">
    <property type="entry name" value="Nucleic acid-binding proteins"/>
    <property type="match status" value="1"/>
</dbReference>
<dbReference type="Pfam" id="PF00575">
    <property type="entry name" value="S1"/>
    <property type="match status" value="1"/>
</dbReference>
<reference evidence="3 4" key="1">
    <citation type="submission" date="2020-08" db="EMBL/GenBank/DDBJ databases">
        <title>Complete Genome Sequence of Effusibacillus dendaii Strain skT53, Isolated from Farmland soil.</title>
        <authorList>
            <person name="Konishi T."/>
            <person name="Kawasaki H."/>
        </authorList>
    </citation>
    <scope>NUCLEOTIDE SEQUENCE [LARGE SCALE GENOMIC DNA]</scope>
    <source>
        <strain evidence="4">skT53</strain>
    </source>
</reference>
<dbReference type="FunFam" id="2.40.50.140:FF:000051">
    <property type="entry name" value="RNA-binding transcriptional accessory protein"/>
    <property type="match status" value="1"/>
</dbReference>
<evidence type="ECO:0000313" key="3">
    <source>
        <dbReference type="EMBL" id="BCJ86860.1"/>
    </source>
</evidence>
<dbReference type="PANTHER" id="PTHR10724">
    <property type="entry name" value="30S RIBOSOMAL PROTEIN S1"/>
    <property type="match status" value="1"/>
</dbReference>
<proteinExistence type="predicted"/>
<dbReference type="GO" id="GO:0003729">
    <property type="term" value="F:mRNA binding"/>
    <property type="evidence" value="ECO:0007669"/>
    <property type="project" value="TreeGrafter"/>
</dbReference>
<feature type="compositionally biased region" description="Basic and acidic residues" evidence="1">
    <location>
        <begin position="80"/>
        <end position="101"/>
    </location>
</feature>
<dbReference type="InterPro" id="IPR050437">
    <property type="entry name" value="Ribos_protein_bS1-like"/>
</dbReference>
<dbReference type="SMART" id="SM00316">
    <property type="entry name" value="S1"/>
    <property type="match status" value="1"/>
</dbReference>
<dbReference type="PANTHER" id="PTHR10724:SF10">
    <property type="entry name" value="S1 RNA-BINDING DOMAIN-CONTAINING PROTEIN 1"/>
    <property type="match status" value="1"/>
</dbReference>
<keyword evidence="4" id="KW-1185">Reference proteome</keyword>
<dbReference type="GO" id="GO:0003735">
    <property type="term" value="F:structural constituent of ribosome"/>
    <property type="evidence" value="ECO:0007669"/>
    <property type="project" value="TreeGrafter"/>
</dbReference>
<dbReference type="KEGG" id="eff:skT53_18450"/>
<protein>
    <submittedName>
        <fullName evidence="3">General stress protein 13</fullName>
    </submittedName>
</protein>
<sequence length="150" mass="16864">MSTTSVEVGSIIEGKVTSIKPFGAFVAINESQQGLVHISQIAHSFVKEVSDHLSVGDTVQVKVMSIDPETGKVSLSIKEAMPKPETTTERRQPRENRRREGGNFGGGRNERSNVNRNDSRERFNTFEDQLKKWLKHSEENLATLNKKNNR</sequence>
<evidence type="ECO:0000259" key="2">
    <source>
        <dbReference type="PROSITE" id="PS50126"/>
    </source>
</evidence>
<evidence type="ECO:0000313" key="4">
    <source>
        <dbReference type="Proteomes" id="UP000593802"/>
    </source>
</evidence>
<dbReference type="EMBL" id="AP023366">
    <property type="protein sequence ID" value="BCJ86860.1"/>
    <property type="molecule type" value="Genomic_DNA"/>
</dbReference>
<name>A0A7I8DEA1_9BACL</name>
<dbReference type="SUPFAM" id="SSF50249">
    <property type="entry name" value="Nucleic acid-binding proteins"/>
    <property type="match status" value="1"/>
</dbReference>
<dbReference type="PROSITE" id="PS50126">
    <property type="entry name" value="S1"/>
    <property type="match status" value="1"/>
</dbReference>
<dbReference type="AlphaFoldDB" id="A0A7I8DEA1"/>
<organism evidence="3 4">
    <name type="scientific">Effusibacillus dendaii</name>
    <dbReference type="NCBI Taxonomy" id="2743772"/>
    <lineage>
        <taxon>Bacteria</taxon>
        <taxon>Bacillati</taxon>
        <taxon>Bacillota</taxon>
        <taxon>Bacilli</taxon>
        <taxon>Bacillales</taxon>
        <taxon>Alicyclobacillaceae</taxon>
        <taxon>Effusibacillus</taxon>
    </lineage>
</organism>